<dbReference type="GO" id="GO:0099078">
    <property type="term" value="C:BORC complex"/>
    <property type="evidence" value="ECO:0007669"/>
    <property type="project" value="TreeGrafter"/>
</dbReference>
<dbReference type="PANTHER" id="PTHR46479:SF1">
    <property type="entry name" value="BIOGENESIS OF LYSOSOME-RELATED ORGANELLES COMPLEX 1 SUBUNIT 2"/>
    <property type="match status" value="1"/>
</dbReference>
<gene>
    <name evidence="2" type="ORF">RR46_03461</name>
</gene>
<name>A0A194QFE0_PAPXU</name>
<comment type="similarity">
    <text evidence="1">Belongs to the BLOC1S2 family.</text>
</comment>
<dbReference type="STRING" id="66420.A0A194QFE0"/>
<dbReference type="GO" id="GO:0000930">
    <property type="term" value="C:gamma-tubulin complex"/>
    <property type="evidence" value="ECO:0007669"/>
    <property type="project" value="TreeGrafter"/>
</dbReference>
<accession>A0A194QFE0</accession>
<dbReference type="PANTHER" id="PTHR46479">
    <property type="entry name" value="BIOGENESIS OF LYSOSOME-RELATED ORGANELLES COMPLEX 1 SUBUNIT 2"/>
    <property type="match status" value="1"/>
</dbReference>
<evidence type="ECO:0000256" key="1">
    <source>
        <dbReference type="ARBA" id="ARBA00008468"/>
    </source>
</evidence>
<sequence length="149" mass="17338">MSEEDETWSADRKNKDLRMFPSCSSFELSDPHDPVLSRLATQMFKRTNDYLQGEMTAGQEHYVLLEEINRLVITKYADLRSLAVNLTKSINESNEKYETEIKPLLQHIEDIDNEMSVLEATAFRLDSYTKQLLARFVELLDIDDKSNDK</sequence>
<dbReference type="GO" id="GO:0031083">
    <property type="term" value="C:BLOC-1 complex"/>
    <property type="evidence" value="ECO:0007669"/>
    <property type="project" value="TreeGrafter"/>
</dbReference>
<evidence type="ECO:0000313" key="2">
    <source>
        <dbReference type="EMBL" id="KPJ02186.1"/>
    </source>
</evidence>
<protein>
    <submittedName>
        <fullName evidence="2">Biogenesis of lysosome-related organelles complex 1 subunit 2</fullName>
    </submittedName>
</protein>
<keyword evidence="3" id="KW-1185">Reference proteome</keyword>
<reference evidence="2 3" key="1">
    <citation type="journal article" date="2015" name="Nat. Commun.">
        <title>Outbred genome sequencing and CRISPR/Cas9 gene editing in butterflies.</title>
        <authorList>
            <person name="Li X."/>
            <person name="Fan D."/>
            <person name="Zhang W."/>
            <person name="Liu G."/>
            <person name="Zhang L."/>
            <person name="Zhao L."/>
            <person name="Fang X."/>
            <person name="Chen L."/>
            <person name="Dong Y."/>
            <person name="Chen Y."/>
            <person name="Ding Y."/>
            <person name="Zhao R."/>
            <person name="Feng M."/>
            <person name="Zhu Y."/>
            <person name="Feng Y."/>
            <person name="Jiang X."/>
            <person name="Zhu D."/>
            <person name="Xiang H."/>
            <person name="Feng X."/>
            <person name="Li S."/>
            <person name="Wang J."/>
            <person name="Zhang G."/>
            <person name="Kronforst M.R."/>
            <person name="Wang W."/>
        </authorList>
    </citation>
    <scope>NUCLEOTIDE SEQUENCE [LARGE SCALE GENOMIC DNA]</scope>
    <source>
        <strain evidence="2">Ya'a_city_454_Px</strain>
        <tissue evidence="2">Whole body</tissue>
    </source>
</reference>
<dbReference type="Proteomes" id="UP000053268">
    <property type="component" value="Unassembled WGS sequence"/>
</dbReference>
<organism evidence="2 3">
    <name type="scientific">Papilio xuthus</name>
    <name type="common">Asian swallowtail butterfly</name>
    <dbReference type="NCBI Taxonomy" id="66420"/>
    <lineage>
        <taxon>Eukaryota</taxon>
        <taxon>Metazoa</taxon>
        <taxon>Ecdysozoa</taxon>
        <taxon>Arthropoda</taxon>
        <taxon>Hexapoda</taxon>
        <taxon>Insecta</taxon>
        <taxon>Pterygota</taxon>
        <taxon>Neoptera</taxon>
        <taxon>Endopterygota</taxon>
        <taxon>Lepidoptera</taxon>
        <taxon>Glossata</taxon>
        <taxon>Ditrysia</taxon>
        <taxon>Papilionoidea</taxon>
        <taxon>Papilionidae</taxon>
        <taxon>Papilioninae</taxon>
        <taxon>Papilio</taxon>
    </lineage>
</organism>
<dbReference type="InterPro" id="IPR019269">
    <property type="entry name" value="BLOC1_su2"/>
</dbReference>
<dbReference type="AlphaFoldDB" id="A0A194QFE0"/>
<dbReference type="EMBL" id="KQ459252">
    <property type="protein sequence ID" value="KPJ02186.1"/>
    <property type="molecule type" value="Genomic_DNA"/>
</dbReference>
<evidence type="ECO:0000313" key="3">
    <source>
        <dbReference type="Proteomes" id="UP000053268"/>
    </source>
</evidence>
<dbReference type="GO" id="GO:0016197">
    <property type="term" value="P:endosomal transport"/>
    <property type="evidence" value="ECO:0007669"/>
    <property type="project" value="TreeGrafter"/>
</dbReference>
<dbReference type="GO" id="GO:0043015">
    <property type="term" value="F:gamma-tubulin binding"/>
    <property type="evidence" value="ECO:0007669"/>
    <property type="project" value="TreeGrafter"/>
</dbReference>
<proteinExistence type="inferred from homology"/>
<dbReference type="Pfam" id="PF10046">
    <property type="entry name" value="BLOC1_2"/>
    <property type="match status" value="1"/>
</dbReference>
<dbReference type="GO" id="GO:0032418">
    <property type="term" value="P:lysosome localization"/>
    <property type="evidence" value="ECO:0007669"/>
    <property type="project" value="TreeGrafter"/>
</dbReference>